<evidence type="ECO:0000313" key="3">
    <source>
        <dbReference type="Proteomes" id="UP001141434"/>
    </source>
</evidence>
<dbReference type="AlphaFoldDB" id="A0A9W9FL94"/>
<organism evidence="2 3">
    <name type="scientific">Penicillium alfredii</name>
    <dbReference type="NCBI Taxonomy" id="1506179"/>
    <lineage>
        <taxon>Eukaryota</taxon>
        <taxon>Fungi</taxon>
        <taxon>Dikarya</taxon>
        <taxon>Ascomycota</taxon>
        <taxon>Pezizomycotina</taxon>
        <taxon>Eurotiomycetes</taxon>
        <taxon>Eurotiomycetidae</taxon>
        <taxon>Eurotiales</taxon>
        <taxon>Aspergillaceae</taxon>
        <taxon>Penicillium</taxon>
    </lineage>
</organism>
<name>A0A9W9FL94_9EURO</name>
<dbReference type="Proteomes" id="UP001141434">
    <property type="component" value="Unassembled WGS sequence"/>
</dbReference>
<proteinExistence type="predicted"/>
<dbReference type="GeneID" id="81394024"/>
<dbReference type="Gene3D" id="2.30.60.10">
    <property type="entry name" value="Cyanovirin-N"/>
    <property type="match status" value="1"/>
</dbReference>
<accession>A0A9W9FL94</accession>
<dbReference type="InterPro" id="IPR036673">
    <property type="entry name" value="Cyanovirin-N_sf"/>
</dbReference>
<feature type="chain" id="PRO_5040856060" description="Cyanovirin-N domain-containing protein" evidence="1">
    <location>
        <begin position="19"/>
        <end position="135"/>
    </location>
</feature>
<evidence type="ECO:0000256" key="1">
    <source>
        <dbReference type="SAM" id="SignalP"/>
    </source>
</evidence>
<sequence length="135" mass="14329">MVKVNFASLSLFISLAAASGWMDTCKNEDLSPEGAVTASCSKGKDAGWNDGASIDLTKNCFKWDPASGKSTIYHGGDGLKGCRKFEIIQVPQATPILQAECDIPSNVQNSNQTTGSVRIEWNNDLLSNQGGNLGC</sequence>
<feature type="signal peptide" evidence="1">
    <location>
        <begin position="1"/>
        <end position="18"/>
    </location>
</feature>
<dbReference type="RefSeq" id="XP_056512883.1">
    <property type="nucleotide sequence ID" value="XM_056654856.1"/>
</dbReference>
<comment type="caution">
    <text evidence="2">The sequence shown here is derived from an EMBL/GenBank/DDBJ whole genome shotgun (WGS) entry which is preliminary data.</text>
</comment>
<protein>
    <recommendedName>
        <fullName evidence="4">Cyanovirin-N domain-containing protein</fullName>
    </recommendedName>
</protein>
<evidence type="ECO:0008006" key="4">
    <source>
        <dbReference type="Google" id="ProtNLM"/>
    </source>
</evidence>
<keyword evidence="3" id="KW-1185">Reference proteome</keyword>
<evidence type="ECO:0000313" key="2">
    <source>
        <dbReference type="EMBL" id="KAJ5102052.1"/>
    </source>
</evidence>
<reference evidence="2" key="2">
    <citation type="journal article" date="2023" name="IMA Fungus">
        <title>Comparative genomic study of the Penicillium genus elucidates a diverse pangenome and 15 lateral gene transfer events.</title>
        <authorList>
            <person name="Petersen C."/>
            <person name="Sorensen T."/>
            <person name="Nielsen M.R."/>
            <person name="Sondergaard T.E."/>
            <person name="Sorensen J.L."/>
            <person name="Fitzpatrick D.A."/>
            <person name="Frisvad J.C."/>
            <person name="Nielsen K.L."/>
        </authorList>
    </citation>
    <scope>NUCLEOTIDE SEQUENCE</scope>
    <source>
        <strain evidence="2">IBT 34128</strain>
    </source>
</reference>
<dbReference type="EMBL" id="JAPMSZ010000005">
    <property type="protein sequence ID" value="KAJ5102052.1"/>
    <property type="molecule type" value="Genomic_DNA"/>
</dbReference>
<reference evidence="2" key="1">
    <citation type="submission" date="2022-11" db="EMBL/GenBank/DDBJ databases">
        <authorList>
            <person name="Petersen C."/>
        </authorList>
    </citation>
    <scope>NUCLEOTIDE SEQUENCE</scope>
    <source>
        <strain evidence="2">IBT 34128</strain>
    </source>
</reference>
<gene>
    <name evidence="2" type="ORF">NUU61_004274</name>
</gene>
<keyword evidence="1" id="KW-0732">Signal</keyword>